<dbReference type="InterPro" id="IPR020846">
    <property type="entry name" value="MFS_dom"/>
</dbReference>
<feature type="transmembrane region" description="Helical" evidence="5">
    <location>
        <begin position="146"/>
        <end position="165"/>
    </location>
</feature>
<reference evidence="7 8" key="1">
    <citation type="submission" date="2019-08" db="EMBL/GenBank/DDBJ databases">
        <title>Bradyrhizobium hipponensis sp. nov., a rhizobium isolated from a Lupinus angustifolius root nodule in Tunisia.</title>
        <authorList>
            <person name="Off K."/>
            <person name="Rejili M."/>
            <person name="Mars M."/>
            <person name="Brachmann A."/>
            <person name="Marin M."/>
        </authorList>
    </citation>
    <scope>NUCLEOTIDE SEQUENCE [LARGE SCALE GENOMIC DNA]</scope>
    <source>
        <strain evidence="7 8">CTAW11</strain>
    </source>
</reference>
<comment type="subcellular location">
    <subcellularLocation>
        <location evidence="1">Membrane</location>
        <topology evidence="1">Multi-pass membrane protein</topology>
    </subcellularLocation>
</comment>
<evidence type="ECO:0000313" key="8">
    <source>
        <dbReference type="Proteomes" id="UP000324853"/>
    </source>
</evidence>
<feature type="transmembrane region" description="Helical" evidence="5">
    <location>
        <begin position="78"/>
        <end position="98"/>
    </location>
</feature>
<comment type="caution">
    <text evidence="7">The sequence shown here is derived from an EMBL/GenBank/DDBJ whole genome shotgun (WGS) entry which is preliminary data.</text>
</comment>
<feature type="transmembrane region" description="Helical" evidence="5">
    <location>
        <begin position="171"/>
        <end position="191"/>
    </location>
</feature>
<dbReference type="InterPro" id="IPR011701">
    <property type="entry name" value="MFS"/>
</dbReference>
<dbReference type="PROSITE" id="PS50850">
    <property type="entry name" value="MFS"/>
    <property type="match status" value="1"/>
</dbReference>
<protein>
    <submittedName>
        <fullName evidence="7">MFS transporter</fullName>
    </submittedName>
</protein>
<feature type="transmembrane region" description="Helical" evidence="5">
    <location>
        <begin position="256"/>
        <end position="275"/>
    </location>
</feature>
<dbReference type="Gene3D" id="1.20.1250.20">
    <property type="entry name" value="MFS general substrate transporter like domains"/>
    <property type="match status" value="2"/>
</dbReference>
<dbReference type="SUPFAM" id="SSF103473">
    <property type="entry name" value="MFS general substrate transporter"/>
    <property type="match status" value="1"/>
</dbReference>
<evidence type="ECO:0000256" key="3">
    <source>
        <dbReference type="ARBA" id="ARBA00022989"/>
    </source>
</evidence>
<keyword evidence="3 5" id="KW-1133">Transmembrane helix</keyword>
<evidence type="ECO:0000259" key="6">
    <source>
        <dbReference type="PROSITE" id="PS50850"/>
    </source>
</evidence>
<dbReference type="EMBL" id="VSSR01000001">
    <property type="protein sequence ID" value="TYL88796.1"/>
    <property type="molecule type" value="Genomic_DNA"/>
</dbReference>
<dbReference type="RefSeq" id="WP_148748766.1">
    <property type="nucleotide sequence ID" value="NZ_VSSR01000001.1"/>
</dbReference>
<accession>A0A5S4X385</accession>
<keyword evidence="2 5" id="KW-0812">Transmembrane</keyword>
<feature type="transmembrane region" description="Helical" evidence="5">
    <location>
        <begin position="104"/>
        <end position="126"/>
    </location>
</feature>
<evidence type="ECO:0000313" key="7">
    <source>
        <dbReference type="EMBL" id="TYL88796.1"/>
    </source>
</evidence>
<gene>
    <name evidence="7" type="ORF">FXB38_00185</name>
</gene>
<feature type="transmembrane region" description="Helical" evidence="5">
    <location>
        <begin position="287"/>
        <end position="306"/>
    </location>
</feature>
<feature type="transmembrane region" description="Helical" evidence="5">
    <location>
        <begin position="9"/>
        <end position="26"/>
    </location>
</feature>
<evidence type="ECO:0000256" key="2">
    <source>
        <dbReference type="ARBA" id="ARBA00022692"/>
    </source>
</evidence>
<feature type="transmembrane region" description="Helical" evidence="5">
    <location>
        <begin position="350"/>
        <end position="371"/>
    </location>
</feature>
<dbReference type="InterPro" id="IPR036259">
    <property type="entry name" value="MFS_trans_sf"/>
</dbReference>
<dbReference type="Proteomes" id="UP000324853">
    <property type="component" value="Unassembled WGS sequence"/>
</dbReference>
<proteinExistence type="predicted"/>
<dbReference type="PANTHER" id="PTHR11662">
    <property type="entry name" value="SOLUTE CARRIER FAMILY 17"/>
    <property type="match status" value="1"/>
</dbReference>
<feature type="transmembrane region" description="Helical" evidence="5">
    <location>
        <begin position="46"/>
        <end position="66"/>
    </location>
</feature>
<organism evidence="7 8">
    <name type="scientific">Bradyrhizobium cytisi</name>
    <dbReference type="NCBI Taxonomy" id="515489"/>
    <lineage>
        <taxon>Bacteria</taxon>
        <taxon>Pseudomonadati</taxon>
        <taxon>Pseudomonadota</taxon>
        <taxon>Alphaproteobacteria</taxon>
        <taxon>Hyphomicrobiales</taxon>
        <taxon>Nitrobacteraceae</taxon>
        <taxon>Bradyrhizobium</taxon>
    </lineage>
</organism>
<dbReference type="Pfam" id="PF07690">
    <property type="entry name" value="MFS_1"/>
    <property type="match status" value="1"/>
</dbReference>
<name>A0A5S4X385_9BRAD</name>
<evidence type="ECO:0000256" key="1">
    <source>
        <dbReference type="ARBA" id="ARBA00004141"/>
    </source>
</evidence>
<sequence length="408" mass="44021">MAELSNRKTGIVAFVLLYVAYCISYIDRAAISLALAQIGKDFNLQAADLGIVISAFFLGYAAMQVPGGWLSDRFGSKYVVIVTIVMWSLFTAFTRLAWSLTSLIAIRFVFGIAEGGFPPASIRAIAEVFKRDSRPKMSALLLSSNYAGSMVAPLIMAPLIVWLGWRHAFNAIGIAGIVFAVIYFVFVPYLGRPDKAATGPSAKAEQRAPMRELMRNPLLWQLMVVWFGLSCVNKGLDSWMPLYLLQQRGLDLKTVGVVAPIPFVMATFATAIGGWVMTTFFAEREKYLLIGSSALTGIFLYAMYKAETITVLIAYQSLVYFFKSFVLAAVIALPTKLLRDDQIGSGVGMVNLGGQSAGFVAPAAIGFIVTGTGSFDAAFGFLVAMTALSVVVATTINTAQPKLAPKPA</sequence>
<feature type="domain" description="Major facilitator superfamily (MFS) profile" evidence="6">
    <location>
        <begin position="13"/>
        <end position="401"/>
    </location>
</feature>
<feature type="transmembrane region" description="Helical" evidence="5">
    <location>
        <begin position="377"/>
        <end position="396"/>
    </location>
</feature>
<dbReference type="GO" id="GO:0016020">
    <property type="term" value="C:membrane"/>
    <property type="evidence" value="ECO:0007669"/>
    <property type="project" value="UniProtKB-SubCell"/>
</dbReference>
<dbReference type="OrthoDB" id="272777at2"/>
<dbReference type="GO" id="GO:0022857">
    <property type="term" value="F:transmembrane transporter activity"/>
    <property type="evidence" value="ECO:0007669"/>
    <property type="project" value="InterPro"/>
</dbReference>
<keyword evidence="8" id="KW-1185">Reference proteome</keyword>
<keyword evidence="4 5" id="KW-0472">Membrane</keyword>
<dbReference type="PANTHER" id="PTHR11662:SF399">
    <property type="entry name" value="FI19708P1-RELATED"/>
    <property type="match status" value="1"/>
</dbReference>
<dbReference type="AlphaFoldDB" id="A0A5S4X385"/>
<feature type="transmembrane region" description="Helical" evidence="5">
    <location>
        <begin position="318"/>
        <end position="338"/>
    </location>
</feature>
<evidence type="ECO:0000256" key="5">
    <source>
        <dbReference type="SAM" id="Phobius"/>
    </source>
</evidence>
<evidence type="ECO:0000256" key="4">
    <source>
        <dbReference type="ARBA" id="ARBA00023136"/>
    </source>
</evidence>
<dbReference type="InterPro" id="IPR050382">
    <property type="entry name" value="MFS_Na/Anion_cotransporter"/>
</dbReference>
<dbReference type="CDD" id="cd17319">
    <property type="entry name" value="MFS_ExuT_GudP_like"/>
    <property type="match status" value="1"/>
</dbReference>